<dbReference type="EC" id="2.7.11.1" evidence="3"/>
<protein>
    <recommendedName>
        <fullName evidence="5">EKC/KEOPS complex subunit BUD32</fullName>
        <ecNumber evidence="3">2.7.11.1</ecNumber>
    </recommendedName>
    <alternativeName>
        <fullName evidence="11 12">Atypical Serine/threonine protein kinase BUD32</fullName>
    </alternativeName>
    <alternativeName>
        <fullName evidence="4">EKC/KEOPS complex subunit bud32</fullName>
    </alternativeName>
</protein>
<dbReference type="InterPro" id="IPR051175">
    <property type="entry name" value="CLK_kinases"/>
</dbReference>
<keyword evidence="6" id="KW-0723">Serine/threonine-protein kinase</keyword>
<evidence type="ECO:0000256" key="16">
    <source>
        <dbReference type="SAM" id="MobiDB-lite"/>
    </source>
</evidence>
<evidence type="ECO:0000256" key="5">
    <source>
        <dbReference type="ARBA" id="ARBA00019973"/>
    </source>
</evidence>
<reference evidence="18" key="1">
    <citation type="journal article" date="2023" name="Mol. Phylogenet. Evol.">
        <title>Genome-scale phylogeny and comparative genomics of the fungal order Sordariales.</title>
        <authorList>
            <person name="Hensen N."/>
            <person name="Bonometti L."/>
            <person name="Westerberg I."/>
            <person name="Brannstrom I.O."/>
            <person name="Guillou S."/>
            <person name="Cros-Aarteil S."/>
            <person name="Calhoun S."/>
            <person name="Haridas S."/>
            <person name="Kuo A."/>
            <person name="Mondo S."/>
            <person name="Pangilinan J."/>
            <person name="Riley R."/>
            <person name="LaButti K."/>
            <person name="Andreopoulos B."/>
            <person name="Lipzen A."/>
            <person name="Chen C."/>
            <person name="Yan M."/>
            <person name="Daum C."/>
            <person name="Ng V."/>
            <person name="Clum A."/>
            <person name="Steindorff A."/>
            <person name="Ohm R.A."/>
            <person name="Martin F."/>
            <person name="Silar P."/>
            <person name="Natvig D.O."/>
            <person name="Lalanne C."/>
            <person name="Gautier V."/>
            <person name="Ament-Velasquez S.L."/>
            <person name="Kruys A."/>
            <person name="Hutchinson M.I."/>
            <person name="Powell A.J."/>
            <person name="Barry K."/>
            <person name="Miller A.N."/>
            <person name="Grigoriev I.V."/>
            <person name="Debuchy R."/>
            <person name="Gladieux P."/>
            <person name="Hiltunen Thoren M."/>
            <person name="Johannesson H."/>
        </authorList>
    </citation>
    <scope>NUCLEOTIDE SEQUENCE</scope>
    <source>
        <strain evidence="18">CBS 538.74</strain>
    </source>
</reference>
<dbReference type="Gene3D" id="3.30.200.20">
    <property type="entry name" value="Phosphorylase Kinase, domain 1"/>
    <property type="match status" value="1"/>
</dbReference>
<comment type="subunit">
    <text evidence="2">Component of the EKC/KEOPS complex composed of at least BUD32, CGI121, GON7, KAE1 and PCC1; the whole complex dimerizes.</text>
</comment>
<dbReference type="PROSITE" id="PS00107">
    <property type="entry name" value="PROTEIN_KINASE_ATP"/>
    <property type="match status" value="1"/>
</dbReference>
<comment type="function">
    <text evidence="1">Component of the EKC/KEOPS complex that is required for the formation of a threonylcarbamoyl group on adenosine at position 37 (t(6)A37) in tRNAs that read codons beginning with adenine. The complex is probably involved in the transfer of the threonylcarbamoyl moiety of threonylcarbamoyl-AMP (TC-AMP) to the N6 group of A37. BUD32 has ATPase activity in the context of the EKC/KEOPS complex and likely plays a supporting role to the catalytic subunit KAE1. The EKC/KEOPS complex also promotes both telomere uncapping and telomere elongation. The complex is required for efficient recruitment of transcriptional coactivators.</text>
</comment>
<organism evidence="18 19">
    <name type="scientific">Chaetomidium leptoderma</name>
    <dbReference type="NCBI Taxonomy" id="669021"/>
    <lineage>
        <taxon>Eukaryota</taxon>
        <taxon>Fungi</taxon>
        <taxon>Dikarya</taxon>
        <taxon>Ascomycota</taxon>
        <taxon>Pezizomycotina</taxon>
        <taxon>Sordariomycetes</taxon>
        <taxon>Sordariomycetidae</taxon>
        <taxon>Sordariales</taxon>
        <taxon>Chaetomiaceae</taxon>
        <taxon>Chaetomidium</taxon>
    </lineage>
</organism>
<evidence type="ECO:0000256" key="4">
    <source>
        <dbReference type="ARBA" id="ARBA00013948"/>
    </source>
</evidence>
<keyword evidence="9 18" id="KW-0418">Kinase</keyword>
<dbReference type="GO" id="GO:0004674">
    <property type="term" value="F:protein serine/threonine kinase activity"/>
    <property type="evidence" value="ECO:0007669"/>
    <property type="project" value="UniProtKB-KW"/>
</dbReference>
<dbReference type="InterPro" id="IPR008266">
    <property type="entry name" value="Tyr_kinase_AS"/>
</dbReference>
<keyword evidence="7" id="KW-0808">Transferase</keyword>
<feature type="compositionally biased region" description="Low complexity" evidence="16">
    <location>
        <begin position="10"/>
        <end position="26"/>
    </location>
</feature>
<evidence type="ECO:0000313" key="19">
    <source>
        <dbReference type="Proteomes" id="UP001302745"/>
    </source>
</evidence>
<evidence type="ECO:0000256" key="8">
    <source>
        <dbReference type="ARBA" id="ARBA00022741"/>
    </source>
</evidence>
<dbReference type="GO" id="GO:0005524">
    <property type="term" value="F:ATP binding"/>
    <property type="evidence" value="ECO:0007669"/>
    <property type="project" value="UniProtKB-UniRule"/>
</dbReference>
<dbReference type="Proteomes" id="UP001302745">
    <property type="component" value="Unassembled WGS sequence"/>
</dbReference>
<dbReference type="InterPro" id="IPR011009">
    <property type="entry name" value="Kinase-like_dom_sf"/>
</dbReference>
<proteinExistence type="predicted"/>
<evidence type="ECO:0000256" key="2">
    <source>
        <dbReference type="ARBA" id="ARBA00011534"/>
    </source>
</evidence>
<dbReference type="InterPro" id="IPR000719">
    <property type="entry name" value="Prot_kinase_dom"/>
</dbReference>
<feature type="binding site" evidence="15">
    <location>
        <position position="108"/>
    </location>
    <ligand>
        <name>ATP</name>
        <dbReference type="ChEBI" id="CHEBI:30616"/>
    </ligand>
</feature>
<keyword evidence="10 15" id="KW-0067">ATP-binding</keyword>
<dbReference type="PROSITE" id="PS00109">
    <property type="entry name" value="PROTEIN_KINASE_TYR"/>
    <property type="match status" value="1"/>
</dbReference>
<evidence type="ECO:0000256" key="6">
    <source>
        <dbReference type="ARBA" id="ARBA00022527"/>
    </source>
</evidence>
<name>A0AAN6VQA2_9PEZI</name>
<sequence>MGSNMSENGSQSAANTHTTTNQTSHSVDSQEQEVPEFNEFKYRLNDDADADEVEDIFCYTPGGYHPVALGDALGDGGRFRVYHKLGFGGYATVWLCHDNISKKWRAVKIMTADSSTPDCAELKALRLFNGIDPDVLAANRLQLALEHFWIDGPNGRHLCFVLPFLGPKLSTTYSTYGHVPELMKDICFQLVEALKFLHSHRLCHGDFRTDNLLFRLADGVDEWDEEAVMKLLGKPDLARVEHMDGAETKFEPGVPAYLVERAHIAYGSGVCSSQIAVIDFGVSYRASQPPIYKGTGIPLPFASPEDIFRRDGDLGFHTDIWALGVAIAKVRCGFTPFADEQHDTLLEGLGKMECVMGPMPEPYRSIWNKWGGVFVNCQDENHGTREDGCWKDESVLATVYTDKEECARRSRIKEGRSPNYLHYRLQTGDMMQIDEEEAADIAAQAAANSHRLPAYTWGEDSRQLKYEEQIQYTMTDVEIKQMFDLFLKMFQWHPEQRATLDQVANHEWFGGRSRPQLATPSTPKPNNNKRAQAVGSGNGKESVWRGWRLYWEQIGQGLQKGAGRTLKFMATIGKTVSEAIVAATRRYRKIGRWGN</sequence>
<evidence type="ECO:0000256" key="10">
    <source>
        <dbReference type="ARBA" id="ARBA00022840"/>
    </source>
</evidence>
<feature type="region of interest" description="Disordered" evidence="16">
    <location>
        <begin position="1"/>
        <end position="34"/>
    </location>
</feature>
<dbReference type="AlphaFoldDB" id="A0AAN6VQA2"/>
<dbReference type="GO" id="GO:0043484">
    <property type="term" value="P:regulation of RNA splicing"/>
    <property type="evidence" value="ECO:0007669"/>
    <property type="project" value="TreeGrafter"/>
</dbReference>
<dbReference type="Pfam" id="PF00069">
    <property type="entry name" value="Pkinase"/>
    <property type="match status" value="2"/>
</dbReference>
<evidence type="ECO:0000256" key="1">
    <source>
        <dbReference type="ARBA" id="ARBA00003747"/>
    </source>
</evidence>
<dbReference type="PANTHER" id="PTHR45646:SF11">
    <property type="entry name" value="SERINE_THREONINE-PROTEIN KINASE DOA"/>
    <property type="match status" value="1"/>
</dbReference>
<evidence type="ECO:0000256" key="15">
    <source>
        <dbReference type="PROSITE-ProRule" id="PRU10141"/>
    </source>
</evidence>
<evidence type="ECO:0000259" key="17">
    <source>
        <dbReference type="PROSITE" id="PS50011"/>
    </source>
</evidence>
<evidence type="ECO:0000256" key="3">
    <source>
        <dbReference type="ARBA" id="ARBA00012513"/>
    </source>
</evidence>
<evidence type="ECO:0000256" key="12">
    <source>
        <dbReference type="ARBA" id="ARBA00033194"/>
    </source>
</evidence>
<evidence type="ECO:0000256" key="9">
    <source>
        <dbReference type="ARBA" id="ARBA00022777"/>
    </source>
</evidence>
<reference evidence="18" key="2">
    <citation type="submission" date="2023-05" db="EMBL/GenBank/DDBJ databases">
        <authorList>
            <consortium name="Lawrence Berkeley National Laboratory"/>
            <person name="Steindorff A."/>
            <person name="Hensen N."/>
            <person name="Bonometti L."/>
            <person name="Westerberg I."/>
            <person name="Brannstrom I.O."/>
            <person name="Guillou S."/>
            <person name="Cros-Aarteil S."/>
            <person name="Calhoun S."/>
            <person name="Haridas S."/>
            <person name="Kuo A."/>
            <person name="Mondo S."/>
            <person name="Pangilinan J."/>
            <person name="Riley R."/>
            <person name="Labutti K."/>
            <person name="Andreopoulos B."/>
            <person name="Lipzen A."/>
            <person name="Chen C."/>
            <person name="Yanf M."/>
            <person name="Daum C."/>
            <person name="Ng V."/>
            <person name="Clum A."/>
            <person name="Ohm R."/>
            <person name="Martin F."/>
            <person name="Silar P."/>
            <person name="Natvig D."/>
            <person name="Lalanne C."/>
            <person name="Gautier V."/>
            <person name="Ament-Velasquez S.L."/>
            <person name="Kruys A."/>
            <person name="Hutchinson M.I."/>
            <person name="Powell A.J."/>
            <person name="Barry K."/>
            <person name="Miller A.N."/>
            <person name="Grigoriev I.V."/>
            <person name="Debuchy R."/>
            <person name="Gladieux P."/>
            <person name="Thoren M.H."/>
            <person name="Johannesson H."/>
        </authorList>
    </citation>
    <scope>NUCLEOTIDE SEQUENCE</scope>
    <source>
        <strain evidence="18">CBS 538.74</strain>
    </source>
</reference>
<evidence type="ECO:0000313" key="18">
    <source>
        <dbReference type="EMBL" id="KAK4154916.1"/>
    </source>
</evidence>
<feature type="region of interest" description="Disordered" evidence="16">
    <location>
        <begin position="511"/>
        <end position="540"/>
    </location>
</feature>
<dbReference type="EMBL" id="MU856899">
    <property type="protein sequence ID" value="KAK4154916.1"/>
    <property type="molecule type" value="Genomic_DNA"/>
</dbReference>
<comment type="catalytic activity">
    <reaction evidence="13">
        <text>L-threonyl-[protein] + ATP = O-phospho-L-threonyl-[protein] + ADP + H(+)</text>
        <dbReference type="Rhea" id="RHEA:46608"/>
        <dbReference type="Rhea" id="RHEA-COMP:11060"/>
        <dbReference type="Rhea" id="RHEA-COMP:11605"/>
        <dbReference type="ChEBI" id="CHEBI:15378"/>
        <dbReference type="ChEBI" id="CHEBI:30013"/>
        <dbReference type="ChEBI" id="CHEBI:30616"/>
        <dbReference type="ChEBI" id="CHEBI:61977"/>
        <dbReference type="ChEBI" id="CHEBI:456216"/>
        <dbReference type="EC" id="2.7.11.1"/>
    </reaction>
</comment>
<evidence type="ECO:0000256" key="13">
    <source>
        <dbReference type="ARBA" id="ARBA00047899"/>
    </source>
</evidence>
<dbReference type="PROSITE" id="PS50011">
    <property type="entry name" value="PROTEIN_KINASE_DOM"/>
    <property type="match status" value="1"/>
</dbReference>
<feature type="compositionally biased region" description="Polar residues" evidence="16">
    <location>
        <begin position="516"/>
        <end position="530"/>
    </location>
</feature>
<comment type="caution">
    <text evidence="18">The sequence shown here is derived from an EMBL/GenBank/DDBJ whole genome shotgun (WGS) entry which is preliminary data.</text>
</comment>
<accession>A0AAN6VQA2</accession>
<dbReference type="PANTHER" id="PTHR45646">
    <property type="entry name" value="SERINE/THREONINE-PROTEIN KINASE DOA-RELATED"/>
    <property type="match status" value="1"/>
</dbReference>
<dbReference type="Gene3D" id="1.10.510.10">
    <property type="entry name" value="Transferase(Phosphotransferase) domain 1"/>
    <property type="match status" value="1"/>
</dbReference>
<dbReference type="InterPro" id="IPR017441">
    <property type="entry name" value="Protein_kinase_ATP_BS"/>
</dbReference>
<feature type="domain" description="Protein kinase" evidence="17">
    <location>
        <begin position="79"/>
        <end position="509"/>
    </location>
</feature>
<evidence type="ECO:0000256" key="11">
    <source>
        <dbReference type="ARBA" id="ARBA00030980"/>
    </source>
</evidence>
<evidence type="ECO:0000256" key="7">
    <source>
        <dbReference type="ARBA" id="ARBA00022679"/>
    </source>
</evidence>
<keyword evidence="8 15" id="KW-0547">Nucleotide-binding</keyword>
<gene>
    <name evidence="18" type="ORF">C8A00DRAFT_42384</name>
</gene>
<dbReference type="SMART" id="SM00220">
    <property type="entry name" value="S_TKc"/>
    <property type="match status" value="1"/>
</dbReference>
<comment type="catalytic activity">
    <reaction evidence="14">
        <text>L-seryl-[protein] + ATP = O-phospho-L-seryl-[protein] + ADP + H(+)</text>
        <dbReference type="Rhea" id="RHEA:17989"/>
        <dbReference type="Rhea" id="RHEA-COMP:9863"/>
        <dbReference type="Rhea" id="RHEA-COMP:11604"/>
        <dbReference type="ChEBI" id="CHEBI:15378"/>
        <dbReference type="ChEBI" id="CHEBI:29999"/>
        <dbReference type="ChEBI" id="CHEBI:30616"/>
        <dbReference type="ChEBI" id="CHEBI:83421"/>
        <dbReference type="ChEBI" id="CHEBI:456216"/>
        <dbReference type="EC" id="2.7.11.1"/>
    </reaction>
</comment>
<dbReference type="GO" id="GO:0005634">
    <property type="term" value="C:nucleus"/>
    <property type="evidence" value="ECO:0007669"/>
    <property type="project" value="TreeGrafter"/>
</dbReference>
<dbReference type="SUPFAM" id="SSF56112">
    <property type="entry name" value="Protein kinase-like (PK-like)"/>
    <property type="match status" value="1"/>
</dbReference>
<keyword evidence="19" id="KW-1185">Reference proteome</keyword>
<evidence type="ECO:0000256" key="14">
    <source>
        <dbReference type="ARBA" id="ARBA00048679"/>
    </source>
</evidence>